<keyword evidence="1" id="KW-1133">Transmembrane helix</keyword>
<protein>
    <submittedName>
        <fullName evidence="2">Uncharacterized protein</fullName>
    </submittedName>
</protein>
<organism evidence="2">
    <name type="scientific">viral metagenome</name>
    <dbReference type="NCBI Taxonomy" id="1070528"/>
    <lineage>
        <taxon>unclassified sequences</taxon>
        <taxon>metagenomes</taxon>
        <taxon>organismal metagenomes</taxon>
    </lineage>
</organism>
<evidence type="ECO:0000256" key="1">
    <source>
        <dbReference type="SAM" id="Phobius"/>
    </source>
</evidence>
<sequence>MNLCYYYPLNDGDRCKIFIYIYIFIYVYIYIYMYMSKKTHYIEYKRLKEPDTFQKP</sequence>
<reference evidence="2" key="1">
    <citation type="journal article" date="2020" name="Nature">
        <title>Giant virus diversity and host interactions through global metagenomics.</title>
        <authorList>
            <person name="Schulz F."/>
            <person name="Roux S."/>
            <person name="Paez-Espino D."/>
            <person name="Jungbluth S."/>
            <person name="Walsh D.A."/>
            <person name="Denef V.J."/>
            <person name="McMahon K.D."/>
            <person name="Konstantinidis K.T."/>
            <person name="Eloe-Fadrosh E.A."/>
            <person name="Kyrpides N.C."/>
            <person name="Woyke T."/>
        </authorList>
    </citation>
    <scope>NUCLEOTIDE SEQUENCE</scope>
    <source>
        <strain evidence="2">GVMAG-M-3300009161-34</strain>
    </source>
</reference>
<keyword evidence="1" id="KW-0812">Transmembrane</keyword>
<name>A0A6C0EWE4_9ZZZZ</name>
<proteinExistence type="predicted"/>
<dbReference type="EMBL" id="MN738962">
    <property type="protein sequence ID" value="QHT33308.1"/>
    <property type="molecule type" value="Genomic_DNA"/>
</dbReference>
<keyword evidence="1" id="KW-0472">Membrane</keyword>
<accession>A0A6C0EWE4</accession>
<dbReference type="AlphaFoldDB" id="A0A6C0EWE4"/>
<feature type="transmembrane region" description="Helical" evidence="1">
    <location>
        <begin position="17"/>
        <end position="35"/>
    </location>
</feature>
<evidence type="ECO:0000313" key="2">
    <source>
        <dbReference type="EMBL" id="QHT33308.1"/>
    </source>
</evidence>